<accession>A0ABQ6YY95</accession>
<dbReference type="EMBL" id="MAEL01000044">
    <property type="protein sequence ID" value="KAF1303032.1"/>
    <property type="molecule type" value="Genomic_DNA"/>
</dbReference>
<dbReference type="InterPro" id="IPR015421">
    <property type="entry name" value="PyrdxlP-dep_Trfase_major"/>
</dbReference>
<dbReference type="RefSeq" id="WP_161902403.1">
    <property type="nucleotide sequence ID" value="NZ_MAEL01000044.1"/>
</dbReference>
<dbReference type="SUPFAM" id="SSF53383">
    <property type="entry name" value="PLP-dependent transferases"/>
    <property type="match status" value="1"/>
</dbReference>
<comment type="cofactor">
    <cofactor evidence="1">
        <name>pyridoxal 5'-phosphate</name>
        <dbReference type="ChEBI" id="CHEBI:597326"/>
    </cofactor>
</comment>
<evidence type="ECO:0000256" key="2">
    <source>
        <dbReference type="ARBA" id="ARBA00022576"/>
    </source>
</evidence>
<keyword evidence="4" id="KW-0663">Pyridoxal phosphate</keyword>
<dbReference type="PANTHER" id="PTHR42778:SF1">
    <property type="entry name" value="2-AMINOETHYLPHOSPHONATE--PYRUVATE TRANSAMINASE"/>
    <property type="match status" value="1"/>
</dbReference>
<sequence length="203" mass="23224">MKRYESAMIAEPYRYSPAITWQNDCQIIMDYIRNRLLNLVGVSETNYCSVLVQDSRQFCLASFLTSIEGKLLICEEQDDCRIAHLVKEQAMPHCSYSFHDIPEVTEIEQVLRADATISAFVMNYTEDTAAMLPRMLEIAQLVKDHQLTFILETSVNLEEIYLPMADLGVDLLVSSEVKETTMLPEVGFMICKQSMLASIYIEK</sequence>
<evidence type="ECO:0000313" key="5">
    <source>
        <dbReference type="EMBL" id="KAF1303032.1"/>
    </source>
</evidence>
<keyword evidence="3" id="KW-0808">Transferase</keyword>
<dbReference type="PANTHER" id="PTHR42778">
    <property type="entry name" value="2-AMINOETHYLPHOSPHONATE--PYRUVATE TRANSAMINASE"/>
    <property type="match status" value="1"/>
</dbReference>
<dbReference type="Proteomes" id="UP000782705">
    <property type="component" value="Unassembled WGS sequence"/>
</dbReference>
<dbReference type="InterPro" id="IPR015424">
    <property type="entry name" value="PyrdxlP-dep_Trfase"/>
</dbReference>
<keyword evidence="6" id="KW-1185">Reference proteome</keyword>
<proteinExistence type="predicted"/>
<evidence type="ECO:0000256" key="1">
    <source>
        <dbReference type="ARBA" id="ARBA00001933"/>
    </source>
</evidence>
<keyword evidence="2" id="KW-0032">Aminotransferase</keyword>
<comment type="caution">
    <text evidence="5">The sequence shown here is derived from an EMBL/GenBank/DDBJ whole genome shotgun (WGS) entry which is preliminary data.</text>
</comment>
<evidence type="ECO:0000256" key="4">
    <source>
        <dbReference type="ARBA" id="ARBA00022898"/>
    </source>
</evidence>
<evidence type="ECO:0000313" key="6">
    <source>
        <dbReference type="Proteomes" id="UP000782705"/>
    </source>
</evidence>
<protein>
    <submittedName>
        <fullName evidence="5">Uncharacterized protein</fullName>
    </submittedName>
</protein>
<evidence type="ECO:0000256" key="3">
    <source>
        <dbReference type="ARBA" id="ARBA00022679"/>
    </source>
</evidence>
<name>A0ABQ6YY95_9ENTE</name>
<reference evidence="5 6" key="1">
    <citation type="submission" date="2016-06" db="EMBL/GenBank/DDBJ databases">
        <title>Four novel species of enterococci isolated from chicken manure.</title>
        <authorList>
            <person name="Van Tyne D."/>
        </authorList>
    </citation>
    <scope>NUCLEOTIDE SEQUENCE [LARGE SCALE GENOMIC DNA]</scope>
    <source>
        <strain evidence="5 6">CU12B</strain>
    </source>
</reference>
<gene>
    <name evidence="5" type="ORF">BAU17_07840</name>
</gene>
<dbReference type="Gene3D" id="3.40.640.10">
    <property type="entry name" value="Type I PLP-dependent aspartate aminotransferase-like (Major domain)"/>
    <property type="match status" value="1"/>
</dbReference>
<organism evidence="5 6">
    <name type="scientific">Candidatus Enterococcus willemsii</name>
    <dbReference type="NCBI Taxonomy" id="1857215"/>
    <lineage>
        <taxon>Bacteria</taxon>
        <taxon>Bacillati</taxon>
        <taxon>Bacillota</taxon>
        <taxon>Bacilli</taxon>
        <taxon>Lactobacillales</taxon>
        <taxon>Enterococcaceae</taxon>
        <taxon>Enterococcus</taxon>
    </lineage>
</organism>